<dbReference type="EMBL" id="JACKWY010000002">
    <property type="protein sequence ID" value="MBB6713726.1"/>
    <property type="molecule type" value="Genomic_DNA"/>
</dbReference>
<name>A0A1H0MEE8_9CLOT</name>
<dbReference type="Proteomes" id="UP000198597">
    <property type="component" value="Unassembled WGS sequence"/>
</dbReference>
<keyword evidence="3" id="KW-1185">Reference proteome</keyword>
<organism evidence="2 3">
    <name type="scientific">Clostridium gasigenes</name>
    <dbReference type="NCBI Taxonomy" id="94869"/>
    <lineage>
        <taxon>Bacteria</taxon>
        <taxon>Bacillati</taxon>
        <taxon>Bacillota</taxon>
        <taxon>Clostridia</taxon>
        <taxon>Eubacteriales</taxon>
        <taxon>Clostridiaceae</taxon>
        <taxon>Clostridium</taxon>
    </lineage>
</organism>
<dbReference type="EMBL" id="FNJM01000001">
    <property type="protein sequence ID" value="SDO78711.1"/>
    <property type="molecule type" value="Genomic_DNA"/>
</dbReference>
<evidence type="ECO:0000313" key="1">
    <source>
        <dbReference type="EMBL" id="MBB6713726.1"/>
    </source>
</evidence>
<dbReference type="Proteomes" id="UP000585258">
    <property type="component" value="Unassembled WGS sequence"/>
</dbReference>
<dbReference type="RefSeq" id="WP_175490741.1">
    <property type="nucleotide sequence ID" value="NZ_FNJM01000001.1"/>
</dbReference>
<evidence type="ECO:0000313" key="3">
    <source>
        <dbReference type="Proteomes" id="UP000198597"/>
    </source>
</evidence>
<reference evidence="2 3" key="1">
    <citation type="submission" date="2016-10" db="EMBL/GenBank/DDBJ databases">
        <authorList>
            <person name="de Groot N.N."/>
        </authorList>
    </citation>
    <scope>NUCLEOTIDE SEQUENCE [LARGE SCALE GENOMIC DNA]</scope>
    <source>
        <strain evidence="2 3">DSM 12272</strain>
    </source>
</reference>
<evidence type="ECO:0000313" key="2">
    <source>
        <dbReference type="EMBL" id="SDO78711.1"/>
    </source>
</evidence>
<reference evidence="1 4" key="2">
    <citation type="submission" date="2020-08" db="EMBL/GenBank/DDBJ databases">
        <title>Clostridia isolated from Swiss meat.</title>
        <authorList>
            <person name="Wambui J."/>
            <person name="Stevens M.J.A."/>
            <person name="Stephan R."/>
        </authorList>
    </citation>
    <scope>NUCLEOTIDE SEQUENCE [LARGE SCALE GENOMIC DNA]</scope>
    <source>
        <strain evidence="1 4">CM001</strain>
    </source>
</reference>
<dbReference type="AlphaFoldDB" id="A0A1H0MEE8"/>
<accession>A0A1H0MEE8</accession>
<gene>
    <name evidence="1" type="ORF">H7E68_03105</name>
    <name evidence="2" type="ORF">SAMN04488529_101425</name>
</gene>
<evidence type="ECO:0000313" key="4">
    <source>
        <dbReference type="Proteomes" id="UP000585258"/>
    </source>
</evidence>
<proteinExistence type="predicted"/>
<sequence>MIKFEGDFEILEKAMVIQIVNEIGEIDEDIAVVNDVQYMFSKEGKDIVVKKINKIL</sequence>
<protein>
    <submittedName>
        <fullName evidence="2">Uncharacterized protein</fullName>
    </submittedName>
</protein>